<evidence type="ECO:0000256" key="8">
    <source>
        <dbReference type="ARBA" id="ARBA00022617"/>
    </source>
</evidence>
<reference evidence="16 17" key="1">
    <citation type="submission" date="2024-02" db="EMBL/GenBank/DDBJ databases">
        <title>New especies of Spiribacter isolated from saline water.</title>
        <authorList>
            <person name="Leon M.J."/>
            <person name="De La Haba R."/>
            <person name="Sanchez-Porro C."/>
            <person name="Ventosa A."/>
        </authorList>
    </citation>
    <scope>NUCLEOTIDE SEQUENCE [LARGE SCALE GENOMIC DNA]</scope>
    <source>
        <strain evidence="17">ag22IC4-227</strain>
    </source>
</reference>
<comment type="subcellular location">
    <subcellularLocation>
        <location evidence="3">Membrane</location>
        <topology evidence="3">Multi-pass membrane protein</topology>
    </subcellularLocation>
</comment>
<accession>A0ABV3S6Q0</accession>
<evidence type="ECO:0000313" key="16">
    <source>
        <dbReference type="EMBL" id="MEX0385796.1"/>
    </source>
</evidence>
<evidence type="ECO:0000256" key="11">
    <source>
        <dbReference type="ARBA" id="ARBA00022982"/>
    </source>
</evidence>
<evidence type="ECO:0000256" key="12">
    <source>
        <dbReference type="ARBA" id="ARBA00022989"/>
    </source>
</evidence>
<keyword evidence="9 15" id="KW-0812">Transmembrane</keyword>
<keyword evidence="12 15" id="KW-1133">Transmembrane helix</keyword>
<feature type="transmembrane region" description="Helical" evidence="15">
    <location>
        <begin position="65"/>
        <end position="87"/>
    </location>
</feature>
<keyword evidence="8" id="KW-0349">Heme</keyword>
<keyword evidence="11" id="KW-0249">Electron transport</keyword>
<gene>
    <name evidence="16" type="primary">sdhD</name>
    <name evidence="16" type="ORF">V6X64_02150</name>
</gene>
<evidence type="ECO:0000256" key="9">
    <source>
        <dbReference type="ARBA" id="ARBA00022692"/>
    </source>
</evidence>
<evidence type="ECO:0000256" key="2">
    <source>
        <dbReference type="ARBA" id="ARBA00004050"/>
    </source>
</evidence>
<evidence type="ECO:0000256" key="5">
    <source>
        <dbReference type="ARBA" id="ARBA00019425"/>
    </source>
</evidence>
<evidence type="ECO:0000313" key="17">
    <source>
        <dbReference type="Proteomes" id="UP001556653"/>
    </source>
</evidence>
<evidence type="ECO:0000256" key="14">
    <source>
        <dbReference type="ARBA" id="ARBA00023136"/>
    </source>
</evidence>
<evidence type="ECO:0000256" key="10">
    <source>
        <dbReference type="ARBA" id="ARBA00022723"/>
    </source>
</evidence>
<name>A0ABV3S6Q0_9GAMM</name>
<dbReference type="EMBL" id="JBAKFJ010000001">
    <property type="protein sequence ID" value="MEX0385796.1"/>
    <property type="molecule type" value="Genomic_DNA"/>
</dbReference>
<keyword evidence="6" id="KW-0813">Transport</keyword>
<comment type="pathway">
    <text evidence="4">Carbohydrate metabolism; tricarboxylic acid cycle.</text>
</comment>
<dbReference type="NCBIfam" id="TIGR02968">
    <property type="entry name" value="succ_dehyd_anc"/>
    <property type="match status" value="1"/>
</dbReference>
<evidence type="ECO:0000256" key="1">
    <source>
        <dbReference type="ARBA" id="ARBA00001971"/>
    </source>
</evidence>
<comment type="function">
    <text evidence="2">Membrane-anchoring subunit of succinate dehydrogenase (SDH).</text>
</comment>
<keyword evidence="7" id="KW-0816">Tricarboxylic acid cycle</keyword>
<evidence type="ECO:0000256" key="7">
    <source>
        <dbReference type="ARBA" id="ARBA00022532"/>
    </source>
</evidence>
<proteinExistence type="predicted"/>
<dbReference type="InterPro" id="IPR000701">
    <property type="entry name" value="SuccDH_FuR_B_TM-su"/>
</dbReference>
<protein>
    <recommendedName>
        <fullName evidence="5">Succinate dehydrogenase hydrophobic membrane anchor subunit</fullName>
    </recommendedName>
</protein>
<sequence length="126" mass="13587">MQYRTPIKEARGLGASHHGTAHWWVQRMTAIGMVPLMLWLVVGLAMHTGGGYANAVAWLGSPFNAIVMVLTFGVLFYHASLGLQVVLEDYVSHKGVRLALVLAVRFLALLLATAAIFAVLKIAFGG</sequence>
<keyword evidence="13" id="KW-0408">Iron</keyword>
<keyword evidence="17" id="KW-1185">Reference proteome</keyword>
<dbReference type="CDD" id="cd03495">
    <property type="entry name" value="SQR_TypeC_SdhD_like"/>
    <property type="match status" value="1"/>
</dbReference>
<comment type="cofactor">
    <cofactor evidence="1">
        <name>heme</name>
        <dbReference type="ChEBI" id="CHEBI:30413"/>
    </cofactor>
</comment>
<evidence type="ECO:0000256" key="3">
    <source>
        <dbReference type="ARBA" id="ARBA00004141"/>
    </source>
</evidence>
<dbReference type="InterPro" id="IPR014312">
    <property type="entry name" value="Succ_DH_anchor"/>
</dbReference>
<organism evidence="16 17">
    <name type="scientific">Spiribacter onubensis</name>
    <dbReference type="NCBI Taxonomy" id="3122420"/>
    <lineage>
        <taxon>Bacteria</taxon>
        <taxon>Pseudomonadati</taxon>
        <taxon>Pseudomonadota</taxon>
        <taxon>Gammaproteobacteria</taxon>
        <taxon>Chromatiales</taxon>
        <taxon>Ectothiorhodospiraceae</taxon>
        <taxon>Spiribacter</taxon>
    </lineage>
</organism>
<dbReference type="SUPFAM" id="SSF81343">
    <property type="entry name" value="Fumarate reductase respiratory complex transmembrane subunits"/>
    <property type="match status" value="1"/>
</dbReference>
<dbReference type="Pfam" id="PF01127">
    <property type="entry name" value="Sdh_cyt"/>
    <property type="match status" value="1"/>
</dbReference>
<keyword evidence="14 15" id="KW-0472">Membrane</keyword>
<keyword evidence="10" id="KW-0479">Metal-binding</keyword>
<evidence type="ECO:0000256" key="4">
    <source>
        <dbReference type="ARBA" id="ARBA00005163"/>
    </source>
</evidence>
<evidence type="ECO:0000256" key="15">
    <source>
        <dbReference type="SAM" id="Phobius"/>
    </source>
</evidence>
<comment type="caution">
    <text evidence="16">The sequence shown here is derived from an EMBL/GenBank/DDBJ whole genome shotgun (WGS) entry which is preliminary data.</text>
</comment>
<dbReference type="Proteomes" id="UP001556653">
    <property type="component" value="Unassembled WGS sequence"/>
</dbReference>
<evidence type="ECO:0000256" key="6">
    <source>
        <dbReference type="ARBA" id="ARBA00022448"/>
    </source>
</evidence>
<feature type="transmembrane region" description="Helical" evidence="15">
    <location>
        <begin position="99"/>
        <end position="124"/>
    </location>
</feature>
<dbReference type="Gene3D" id="1.20.1300.10">
    <property type="entry name" value="Fumarate reductase/succinate dehydrogenase, transmembrane subunit"/>
    <property type="match status" value="1"/>
</dbReference>
<dbReference type="InterPro" id="IPR034804">
    <property type="entry name" value="SQR/QFR_C/D"/>
</dbReference>
<dbReference type="RefSeq" id="WP_367966275.1">
    <property type="nucleotide sequence ID" value="NZ_JBAKFI010000004.1"/>
</dbReference>
<evidence type="ECO:0000256" key="13">
    <source>
        <dbReference type="ARBA" id="ARBA00023004"/>
    </source>
</evidence>